<dbReference type="Proteomes" id="UP000235826">
    <property type="component" value="Chromosome"/>
</dbReference>
<dbReference type="OrthoDB" id="214902at2"/>
<proteinExistence type="predicted"/>
<dbReference type="RefSeq" id="WP_102757729.1">
    <property type="nucleotide sequence ID" value="NZ_CP025791.1"/>
</dbReference>
<organism evidence="2 3">
    <name type="scientific">Flavivirga eckloniae</name>
    <dbReference type="NCBI Taxonomy" id="1803846"/>
    <lineage>
        <taxon>Bacteria</taxon>
        <taxon>Pseudomonadati</taxon>
        <taxon>Bacteroidota</taxon>
        <taxon>Flavobacteriia</taxon>
        <taxon>Flavobacteriales</taxon>
        <taxon>Flavobacteriaceae</taxon>
        <taxon>Flavivirga</taxon>
    </lineage>
</organism>
<dbReference type="KEGG" id="fek:C1H87_21160"/>
<protein>
    <submittedName>
        <fullName evidence="2">RNA methyltransferase</fullName>
    </submittedName>
</protein>
<dbReference type="GO" id="GO:0032259">
    <property type="term" value="P:methylation"/>
    <property type="evidence" value="ECO:0007669"/>
    <property type="project" value="UniProtKB-KW"/>
</dbReference>
<dbReference type="GO" id="GO:0008168">
    <property type="term" value="F:methyltransferase activity"/>
    <property type="evidence" value="ECO:0007669"/>
    <property type="project" value="UniProtKB-KW"/>
</dbReference>
<keyword evidence="2" id="KW-0489">Methyltransferase</keyword>
<accession>A0A2K9PVI2</accession>
<keyword evidence="2" id="KW-0808">Transferase</keyword>
<sequence length="124" mass="14242">MAYDEYLADRIRQQLKEKRTAFTELKMMGGLCFKVDNKMLCGIHLDKKYGDNLLMARIGEAVYEAELDKPECLPMDFTGRPMKGYIFVTPDGFDTDDDLSYWLDLCIAFNPLAKASKPKKKKAK</sequence>
<dbReference type="AlphaFoldDB" id="A0A2K9PVI2"/>
<name>A0A2K9PVI2_9FLAO</name>
<feature type="domain" description="TfoX N-terminal" evidence="1">
    <location>
        <begin position="20"/>
        <end position="108"/>
    </location>
</feature>
<dbReference type="EMBL" id="CP025791">
    <property type="protein sequence ID" value="AUP81086.1"/>
    <property type="molecule type" value="Genomic_DNA"/>
</dbReference>
<evidence type="ECO:0000313" key="2">
    <source>
        <dbReference type="EMBL" id="AUP81086.1"/>
    </source>
</evidence>
<dbReference type="InterPro" id="IPR007076">
    <property type="entry name" value="TfoX_N"/>
</dbReference>
<reference evidence="2 3" key="1">
    <citation type="submission" date="2018-01" db="EMBL/GenBank/DDBJ databases">
        <title>Complete genome sequence of Flavivirga eckloniae ECD14 isolated from seaweed Ecklonia cava.</title>
        <authorList>
            <person name="Lee J.H."/>
            <person name="Baik K.S."/>
            <person name="Seong C.N."/>
        </authorList>
    </citation>
    <scope>NUCLEOTIDE SEQUENCE [LARGE SCALE GENOMIC DNA]</scope>
    <source>
        <strain evidence="2 3">ECD14</strain>
    </source>
</reference>
<keyword evidence="3" id="KW-1185">Reference proteome</keyword>
<dbReference type="Pfam" id="PF04993">
    <property type="entry name" value="TfoX_N"/>
    <property type="match status" value="1"/>
</dbReference>
<dbReference type="SUPFAM" id="SSF159894">
    <property type="entry name" value="YgaC/TfoX-N like"/>
    <property type="match status" value="1"/>
</dbReference>
<evidence type="ECO:0000313" key="3">
    <source>
        <dbReference type="Proteomes" id="UP000235826"/>
    </source>
</evidence>
<gene>
    <name evidence="2" type="ORF">C1H87_21160</name>
</gene>
<evidence type="ECO:0000259" key="1">
    <source>
        <dbReference type="Pfam" id="PF04993"/>
    </source>
</evidence>